<evidence type="ECO:0000256" key="6">
    <source>
        <dbReference type="ARBA" id="ARBA00023136"/>
    </source>
</evidence>
<comment type="subcellular location">
    <subcellularLocation>
        <location evidence="1">Cell membrane</location>
        <topology evidence="1">Multi-pass membrane protein</topology>
    </subcellularLocation>
</comment>
<feature type="transmembrane region" description="Helical" evidence="7">
    <location>
        <begin position="86"/>
        <end position="105"/>
    </location>
</feature>
<reference evidence="8 9" key="1">
    <citation type="submission" date="2023-10" db="EMBL/GenBank/DDBJ databases">
        <title>Bacteria for the degradation of biodegradable plastic PBAT(Polybutylene adipate terephthalate).</title>
        <authorList>
            <person name="Weon H.-Y."/>
            <person name="Yeon J."/>
        </authorList>
    </citation>
    <scope>NUCLEOTIDE SEQUENCE [LARGE SCALE GENOMIC DNA]</scope>
    <source>
        <strain evidence="8 9">SBD 7-3</strain>
    </source>
</reference>
<name>A0ABZ0D195_9BURK</name>
<dbReference type="RefSeq" id="WP_316703863.1">
    <property type="nucleotide sequence ID" value="NZ_CP136336.1"/>
</dbReference>
<feature type="transmembrane region" description="Helical" evidence="7">
    <location>
        <begin position="253"/>
        <end position="275"/>
    </location>
</feature>
<dbReference type="EMBL" id="CP136336">
    <property type="protein sequence ID" value="WOB10925.1"/>
    <property type="molecule type" value="Genomic_DNA"/>
</dbReference>
<dbReference type="InterPro" id="IPR005524">
    <property type="entry name" value="DUF318"/>
</dbReference>
<keyword evidence="9" id="KW-1185">Reference proteome</keyword>
<keyword evidence="4 7" id="KW-0812">Transmembrane</keyword>
<keyword evidence="6 7" id="KW-0472">Membrane</keyword>
<feature type="transmembrane region" description="Helical" evidence="7">
    <location>
        <begin position="12"/>
        <end position="32"/>
    </location>
</feature>
<evidence type="ECO:0000256" key="7">
    <source>
        <dbReference type="SAM" id="Phobius"/>
    </source>
</evidence>
<evidence type="ECO:0000256" key="1">
    <source>
        <dbReference type="ARBA" id="ARBA00004651"/>
    </source>
</evidence>
<dbReference type="PANTHER" id="PTHR42775:SF2">
    <property type="entry name" value="PERMEASE"/>
    <property type="match status" value="1"/>
</dbReference>
<dbReference type="PANTHER" id="PTHR42775">
    <property type="entry name" value="PERMEASE RV2963-RELATED"/>
    <property type="match status" value="1"/>
</dbReference>
<dbReference type="Pfam" id="PF03773">
    <property type="entry name" value="ArsP_1"/>
    <property type="match status" value="1"/>
</dbReference>
<organism evidence="8 9">
    <name type="scientific">Piscinibacter gummiphilus</name>
    <dbReference type="NCBI Taxonomy" id="946333"/>
    <lineage>
        <taxon>Bacteria</taxon>
        <taxon>Pseudomonadati</taxon>
        <taxon>Pseudomonadota</taxon>
        <taxon>Betaproteobacteria</taxon>
        <taxon>Burkholderiales</taxon>
        <taxon>Sphaerotilaceae</taxon>
        <taxon>Piscinibacter</taxon>
    </lineage>
</organism>
<sequence>MSALDIALGFVFREGALLAVLFFAVAFVIAMIQQSAGQRLTNALGKTSLETGSAMAAMAGAVTPFCSCSTVPVLSGMLQARVRFGVCFTFLIASPVINEGVLLVLLRHQSFAQAAVFGVTAFALSVAFGVALDRIGMGRYVKALPDPGVGGAVKVADGKPIRVPLAAKVKFAARSAWAEFKASAPYLAVGVLAGAAIYGYMPHEVLAQLQANLPGGALVLAMALVGVPFYVSPAMVVPIAVALLDKGLGIGPVAAFLVSAAGTSIPEMILLVRLFRAPLVVWHVVAIVVSATVIGLVLDVASRLL</sequence>
<evidence type="ECO:0000256" key="3">
    <source>
        <dbReference type="ARBA" id="ARBA00022475"/>
    </source>
</evidence>
<evidence type="ECO:0000313" key="8">
    <source>
        <dbReference type="EMBL" id="WOB10925.1"/>
    </source>
</evidence>
<accession>A0ABZ0D195</accession>
<dbReference type="InterPro" id="IPR053166">
    <property type="entry name" value="UPF0718_permease"/>
</dbReference>
<evidence type="ECO:0000256" key="2">
    <source>
        <dbReference type="ARBA" id="ARBA00006386"/>
    </source>
</evidence>
<comment type="similarity">
    <text evidence="2">Belongs to the UPF0718 family.</text>
</comment>
<evidence type="ECO:0000256" key="5">
    <source>
        <dbReference type="ARBA" id="ARBA00022989"/>
    </source>
</evidence>
<keyword evidence="5 7" id="KW-1133">Transmembrane helix</keyword>
<proteinExistence type="inferred from homology"/>
<gene>
    <name evidence="8" type="ORF">RXV79_12925</name>
</gene>
<feature type="transmembrane region" description="Helical" evidence="7">
    <location>
        <begin position="111"/>
        <end position="132"/>
    </location>
</feature>
<protein>
    <submittedName>
        <fullName evidence="8">Permease</fullName>
    </submittedName>
</protein>
<evidence type="ECO:0000313" key="9">
    <source>
        <dbReference type="Proteomes" id="UP001303946"/>
    </source>
</evidence>
<keyword evidence="3" id="KW-1003">Cell membrane</keyword>
<feature type="transmembrane region" description="Helical" evidence="7">
    <location>
        <begin position="213"/>
        <end position="241"/>
    </location>
</feature>
<feature type="transmembrane region" description="Helical" evidence="7">
    <location>
        <begin position="184"/>
        <end position="201"/>
    </location>
</feature>
<evidence type="ECO:0000256" key="4">
    <source>
        <dbReference type="ARBA" id="ARBA00022692"/>
    </source>
</evidence>
<dbReference type="Proteomes" id="UP001303946">
    <property type="component" value="Chromosome"/>
</dbReference>
<feature type="transmembrane region" description="Helical" evidence="7">
    <location>
        <begin position="281"/>
        <end position="301"/>
    </location>
</feature>